<proteinExistence type="predicted"/>
<accession>A0A6M0RDJ5</accession>
<dbReference type="RefSeq" id="WP_163249819.1">
    <property type="nucleotide sequence ID" value="NZ_SXDP01000015.1"/>
</dbReference>
<comment type="caution">
    <text evidence="1">The sequence shown here is derived from an EMBL/GenBank/DDBJ whole genome shotgun (WGS) entry which is preliminary data.</text>
</comment>
<dbReference type="Proteomes" id="UP000473885">
    <property type="component" value="Unassembled WGS sequence"/>
</dbReference>
<organism evidence="1 2">
    <name type="scientific">Clostridium niameyense</name>
    <dbReference type="NCBI Taxonomy" id="1622073"/>
    <lineage>
        <taxon>Bacteria</taxon>
        <taxon>Bacillati</taxon>
        <taxon>Bacillota</taxon>
        <taxon>Clostridia</taxon>
        <taxon>Eubacteriales</taxon>
        <taxon>Clostridiaceae</taxon>
        <taxon>Clostridium</taxon>
    </lineage>
</organism>
<reference evidence="1 2" key="1">
    <citation type="submission" date="2019-04" db="EMBL/GenBank/DDBJ databases">
        <title>Genome sequencing of Clostridium botulinum Groups I-IV and Clostridium butyricum.</title>
        <authorList>
            <person name="Brunt J."/>
            <person name="Van Vliet A.H.M."/>
            <person name="Stringer S.C."/>
            <person name="Carter A.T."/>
            <person name="Peck M.W."/>
        </authorList>
    </citation>
    <scope>NUCLEOTIDE SEQUENCE [LARGE SCALE GENOMIC DNA]</scope>
    <source>
        <strain evidence="1 2">IFR 18/094</strain>
    </source>
</reference>
<gene>
    <name evidence="1" type="ORF">FDF74_12035</name>
</gene>
<evidence type="ECO:0000313" key="1">
    <source>
        <dbReference type="EMBL" id="NEZ47910.1"/>
    </source>
</evidence>
<name>A0A6M0RDJ5_9CLOT</name>
<evidence type="ECO:0000313" key="2">
    <source>
        <dbReference type="Proteomes" id="UP000473885"/>
    </source>
</evidence>
<protein>
    <submittedName>
        <fullName evidence="1">Uncharacterized protein</fullName>
    </submittedName>
</protein>
<dbReference type="EMBL" id="SXDP01000015">
    <property type="protein sequence ID" value="NEZ47910.1"/>
    <property type="molecule type" value="Genomic_DNA"/>
</dbReference>
<dbReference type="AlphaFoldDB" id="A0A6M0RDJ5"/>
<sequence length="279" mass="33814">MFKYKIASEEIKEKLLPYMNKGEKLLVSDKIEFKGSYYREVLFNKKFFIGVMEETKGIIYIDDNFNIINKINVQNQLIKLGYYYEILFETEKGKSIFKAMKNDEDLKKDKNDIDMCLIGLDILKNEKIENTEKIKKIILDLIKFREEENEILLNLYNLVNSIWEQDGKISEESLKKVYDLYKKLLRSNFKNIKNIYIGADYYDYIKDMTNKKRKSFSIRLNKKISEPLFKLDYEMNYFKKLLKTYNRILNMNENEYFKFIEKMEKNNITERIKIIRNKK</sequence>
<keyword evidence="2" id="KW-1185">Reference proteome</keyword>